<dbReference type="OMA" id="TSSRHCY"/>
<dbReference type="CDD" id="cd22912">
    <property type="entry name" value="HFD_H4"/>
    <property type="match status" value="1"/>
</dbReference>
<accession>A0A8C1C9V5</accession>
<evidence type="ECO:0000256" key="9">
    <source>
        <dbReference type="ARBA" id="ARBA00023125"/>
    </source>
</evidence>
<name>A0A8C1C9V5_CYPCA</name>
<evidence type="ECO:0000256" key="3">
    <source>
        <dbReference type="ARBA" id="ARBA00004286"/>
    </source>
</evidence>
<keyword evidence="11 13" id="KW-0544">Nucleosome core</keyword>
<feature type="region of interest" description="Disordered" evidence="14">
    <location>
        <begin position="1"/>
        <end position="20"/>
    </location>
</feature>
<dbReference type="FunFam" id="1.10.20.10:FF:000012">
    <property type="entry name" value="Histone H4"/>
    <property type="match status" value="1"/>
</dbReference>
<reference evidence="15" key="2">
    <citation type="submission" date="2025-09" db="UniProtKB">
        <authorList>
            <consortium name="Ensembl"/>
        </authorList>
    </citation>
    <scope>IDENTIFICATION</scope>
</reference>
<keyword evidence="8" id="KW-0007">Acetylation</keyword>
<dbReference type="GO" id="GO:0003677">
    <property type="term" value="F:DNA binding"/>
    <property type="evidence" value="ECO:0007669"/>
    <property type="project" value="UniProtKB-KW"/>
</dbReference>
<dbReference type="GO" id="GO:0005634">
    <property type="term" value="C:nucleus"/>
    <property type="evidence" value="ECO:0007669"/>
    <property type="project" value="UniProtKB-SubCell"/>
</dbReference>
<reference evidence="15" key="1">
    <citation type="submission" date="2025-08" db="UniProtKB">
        <authorList>
            <consortium name="Ensembl"/>
        </authorList>
    </citation>
    <scope>IDENTIFICATION</scope>
</reference>
<organism evidence="15 16">
    <name type="scientific">Cyprinus carpio carpio</name>
    <dbReference type="NCBI Taxonomy" id="630221"/>
    <lineage>
        <taxon>Eukaryota</taxon>
        <taxon>Metazoa</taxon>
        <taxon>Chordata</taxon>
        <taxon>Craniata</taxon>
        <taxon>Vertebrata</taxon>
        <taxon>Euteleostomi</taxon>
        <taxon>Actinopterygii</taxon>
        <taxon>Neopterygii</taxon>
        <taxon>Teleostei</taxon>
        <taxon>Ostariophysi</taxon>
        <taxon>Cypriniformes</taxon>
        <taxon>Cyprinidae</taxon>
        <taxon>Cyprininae</taxon>
        <taxon>Cyprinus</taxon>
    </lineage>
</organism>
<dbReference type="SMART" id="SM00417">
    <property type="entry name" value="H4"/>
    <property type="match status" value="1"/>
</dbReference>
<evidence type="ECO:0000256" key="14">
    <source>
        <dbReference type="SAM" id="MobiDB-lite"/>
    </source>
</evidence>
<evidence type="ECO:0000256" key="2">
    <source>
        <dbReference type="ARBA" id="ARBA00004123"/>
    </source>
</evidence>
<evidence type="ECO:0000256" key="10">
    <source>
        <dbReference type="ARBA" id="ARBA00023242"/>
    </source>
</evidence>
<keyword evidence="16" id="KW-1185">Reference proteome</keyword>
<protein>
    <recommendedName>
        <fullName evidence="13">Histone H4</fullName>
    </recommendedName>
</protein>
<keyword evidence="7" id="KW-0488">Methylation</keyword>
<evidence type="ECO:0000256" key="1">
    <source>
        <dbReference type="ARBA" id="ARBA00002001"/>
    </source>
</evidence>
<dbReference type="Ensembl" id="ENSCCRT00000045880.2">
    <property type="protein sequence ID" value="ENSCCRP00000042334.2"/>
    <property type="gene ID" value="ENSCCRG00000061770.1"/>
</dbReference>
<proteinExistence type="inferred from homology"/>
<dbReference type="Proteomes" id="UP001108240">
    <property type="component" value="Unplaced"/>
</dbReference>
<dbReference type="GeneTree" id="ENSGT00990000203553"/>
<dbReference type="GO" id="GO:0030527">
    <property type="term" value="F:structural constituent of chromatin"/>
    <property type="evidence" value="ECO:0007669"/>
    <property type="project" value="InterPro"/>
</dbReference>
<dbReference type="InterPro" id="IPR019809">
    <property type="entry name" value="Histone_H4_CS"/>
</dbReference>
<dbReference type="InterPro" id="IPR009072">
    <property type="entry name" value="Histone-fold"/>
</dbReference>
<evidence type="ECO:0000256" key="11">
    <source>
        <dbReference type="ARBA" id="ARBA00023269"/>
    </source>
</evidence>
<dbReference type="GO" id="GO:0000786">
    <property type="term" value="C:nucleosome"/>
    <property type="evidence" value="ECO:0007669"/>
    <property type="project" value="UniProtKB-KW"/>
</dbReference>
<sequence length="117" mass="13105">MSGRGKGGKGLGKGGAKRHRKVLRDNIQGITKPAIRRLARRGGVKRISGLIYEETRGVLKVFLENVIRDAVTYTEHAKRKTVTAMDVVASFPESFTAFTSSRHCYRPSRFFVVQQKI</sequence>
<evidence type="ECO:0000256" key="4">
    <source>
        <dbReference type="ARBA" id="ARBA00006564"/>
    </source>
</evidence>
<comment type="subunit">
    <text evidence="5 13">The nucleosome is a histone octamer containing two molecules each of H2A, H2B, H3 and H4 assembled in one H3-H4 heterotetramer and two H2A-H2B heterodimers. The octamer wraps approximately 147 bp of DNA.</text>
</comment>
<dbReference type="Gene3D" id="1.10.20.10">
    <property type="entry name" value="Histone, subunit A"/>
    <property type="match status" value="1"/>
</dbReference>
<evidence type="ECO:0000256" key="12">
    <source>
        <dbReference type="ARBA" id="ARBA00023278"/>
    </source>
</evidence>
<evidence type="ECO:0000313" key="16">
    <source>
        <dbReference type="Proteomes" id="UP001108240"/>
    </source>
</evidence>
<dbReference type="InterPro" id="IPR001951">
    <property type="entry name" value="Histone_H4"/>
</dbReference>
<dbReference type="PROSITE" id="PS00047">
    <property type="entry name" value="HISTONE_H4"/>
    <property type="match status" value="1"/>
</dbReference>
<dbReference type="AlphaFoldDB" id="A0A8C1C9V5"/>
<dbReference type="GO" id="GO:0046982">
    <property type="term" value="F:protein heterodimerization activity"/>
    <property type="evidence" value="ECO:0007669"/>
    <property type="project" value="InterPro"/>
</dbReference>
<comment type="similarity">
    <text evidence="4 13">Belongs to the histone H4 family.</text>
</comment>
<keyword evidence="9 13" id="KW-0238">DNA-binding</keyword>
<comment type="subcellular location">
    <subcellularLocation>
        <location evidence="3">Chromosome</location>
    </subcellularLocation>
    <subcellularLocation>
        <location evidence="2">Nucleus</location>
    </subcellularLocation>
</comment>
<comment type="function">
    <text evidence="1 13">Core component of nucleosome. Nucleosomes wrap and compact DNA into chromatin, limiting DNA accessibility to the cellular machineries which require DNA as a template. Histones thereby play a central role in transcription regulation, DNA repair, DNA replication and chromosomal stability. DNA accessibility is regulated via a complex set of post-translational modifications of histones, also called histone code, and nucleosome remodeling.</text>
</comment>
<keyword evidence="6 13" id="KW-0158">Chromosome</keyword>
<evidence type="ECO:0000256" key="7">
    <source>
        <dbReference type="ARBA" id="ARBA00022481"/>
    </source>
</evidence>
<evidence type="ECO:0000256" key="5">
    <source>
        <dbReference type="ARBA" id="ARBA00011538"/>
    </source>
</evidence>
<evidence type="ECO:0000256" key="13">
    <source>
        <dbReference type="RuleBase" id="RU000528"/>
    </source>
</evidence>
<keyword evidence="10 13" id="KW-0539">Nucleus</keyword>
<dbReference type="PRINTS" id="PR00623">
    <property type="entry name" value="HISTONEH4"/>
</dbReference>
<evidence type="ECO:0000256" key="6">
    <source>
        <dbReference type="ARBA" id="ARBA00022454"/>
    </source>
</evidence>
<keyword evidence="12" id="KW-0379">Hydroxylation</keyword>
<evidence type="ECO:0000313" key="15">
    <source>
        <dbReference type="Ensembl" id="ENSCCRP00000042334.2"/>
    </source>
</evidence>
<dbReference type="PANTHER" id="PTHR10484">
    <property type="entry name" value="HISTONE H4"/>
    <property type="match status" value="1"/>
</dbReference>
<feature type="compositionally biased region" description="Gly residues" evidence="14">
    <location>
        <begin position="1"/>
        <end position="14"/>
    </location>
</feature>
<evidence type="ECO:0000256" key="8">
    <source>
        <dbReference type="ARBA" id="ARBA00022990"/>
    </source>
</evidence>
<dbReference type="SUPFAM" id="SSF47113">
    <property type="entry name" value="Histone-fold"/>
    <property type="match status" value="1"/>
</dbReference>